<comment type="caution">
    <text evidence="2">The sequence shown here is derived from an EMBL/GenBank/DDBJ whole genome shotgun (WGS) entry which is preliminary data.</text>
</comment>
<protein>
    <submittedName>
        <fullName evidence="2">Uncharacterized protein</fullName>
    </submittedName>
</protein>
<accession>A0AAD8H6E9</accession>
<dbReference type="AlphaFoldDB" id="A0AAD8H6E9"/>
<organism evidence="2 3">
    <name type="scientific">Heracleum sosnowskyi</name>
    <dbReference type="NCBI Taxonomy" id="360622"/>
    <lineage>
        <taxon>Eukaryota</taxon>
        <taxon>Viridiplantae</taxon>
        <taxon>Streptophyta</taxon>
        <taxon>Embryophyta</taxon>
        <taxon>Tracheophyta</taxon>
        <taxon>Spermatophyta</taxon>
        <taxon>Magnoliopsida</taxon>
        <taxon>eudicotyledons</taxon>
        <taxon>Gunneridae</taxon>
        <taxon>Pentapetalae</taxon>
        <taxon>asterids</taxon>
        <taxon>campanulids</taxon>
        <taxon>Apiales</taxon>
        <taxon>Apiaceae</taxon>
        <taxon>Apioideae</taxon>
        <taxon>apioid superclade</taxon>
        <taxon>Tordylieae</taxon>
        <taxon>Tordyliinae</taxon>
        <taxon>Heracleum</taxon>
    </lineage>
</organism>
<feature type="compositionally biased region" description="Acidic residues" evidence="1">
    <location>
        <begin position="33"/>
        <end position="57"/>
    </location>
</feature>
<dbReference type="Proteomes" id="UP001237642">
    <property type="component" value="Unassembled WGS sequence"/>
</dbReference>
<reference evidence="2" key="1">
    <citation type="submission" date="2023-02" db="EMBL/GenBank/DDBJ databases">
        <title>Genome of toxic invasive species Heracleum sosnowskyi carries increased number of genes despite the absence of recent whole-genome duplications.</title>
        <authorList>
            <person name="Schelkunov M."/>
            <person name="Shtratnikova V."/>
            <person name="Makarenko M."/>
            <person name="Klepikova A."/>
            <person name="Omelchenko D."/>
            <person name="Novikova G."/>
            <person name="Obukhova E."/>
            <person name="Bogdanov V."/>
            <person name="Penin A."/>
            <person name="Logacheva M."/>
        </authorList>
    </citation>
    <scope>NUCLEOTIDE SEQUENCE</scope>
    <source>
        <strain evidence="2">Hsosn_3</strain>
        <tissue evidence="2">Leaf</tissue>
    </source>
</reference>
<reference evidence="2" key="2">
    <citation type="submission" date="2023-05" db="EMBL/GenBank/DDBJ databases">
        <authorList>
            <person name="Schelkunov M.I."/>
        </authorList>
    </citation>
    <scope>NUCLEOTIDE SEQUENCE</scope>
    <source>
        <strain evidence="2">Hsosn_3</strain>
        <tissue evidence="2">Leaf</tissue>
    </source>
</reference>
<dbReference type="EMBL" id="JAUIZM010000010">
    <property type="protein sequence ID" value="KAK1360598.1"/>
    <property type="molecule type" value="Genomic_DNA"/>
</dbReference>
<feature type="compositionally biased region" description="Basic and acidic residues" evidence="1">
    <location>
        <begin position="58"/>
        <end position="67"/>
    </location>
</feature>
<evidence type="ECO:0000256" key="1">
    <source>
        <dbReference type="SAM" id="MobiDB-lite"/>
    </source>
</evidence>
<proteinExistence type="predicted"/>
<keyword evidence="3" id="KW-1185">Reference proteome</keyword>
<name>A0AAD8H6E9_9APIA</name>
<feature type="region of interest" description="Disordered" evidence="1">
    <location>
        <begin position="106"/>
        <end position="133"/>
    </location>
</feature>
<feature type="region of interest" description="Disordered" evidence="1">
    <location>
        <begin position="21"/>
        <end position="74"/>
    </location>
</feature>
<gene>
    <name evidence="2" type="ORF">POM88_045072</name>
</gene>
<feature type="compositionally biased region" description="Acidic residues" evidence="1">
    <location>
        <begin position="110"/>
        <end position="129"/>
    </location>
</feature>
<evidence type="ECO:0000313" key="3">
    <source>
        <dbReference type="Proteomes" id="UP001237642"/>
    </source>
</evidence>
<evidence type="ECO:0000313" key="2">
    <source>
        <dbReference type="EMBL" id="KAK1360598.1"/>
    </source>
</evidence>
<sequence>MWSLDKIGEIMNLRWVINEEDWGNNDTAKYQSEDDEDYEGESDEGDDEDENQDDDLEHVEHDIRDNSDSDLSNCTNCRRIRDESSLAKVVDNEMCQEIREALKKYRGRESDDDDDTNDGSYSSDDDDTDGIAYVEPKAKKKKVKGLDKAVREFLPLVEHRFCARHLSSNLTKILCFLKSWRADLGSTGWYTELSSETTTGRRLVNDWSSTSQRLVDTKVLGRRKSRSSTGCRLVDAKVHPRVSKPDLGP</sequence>